<keyword evidence="2" id="KW-1185">Reference proteome</keyword>
<accession>A0ABX9MTC5</accession>
<sequence>MVLCGDDCRPICDHCLYFKPIYDDEDAMDGYGWCERQQKDVDRLSLCNDFHCWRAFPTPEAQRDR</sequence>
<comment type="caution">
    <text evidence="1">The sequence shown here is derived from an EMBL/GenBank/DDBJ whole genome shotgun (WGS) entry which is preliminary data.</text>
</comment>
<dbReference type="Proteomes" id="UP000265443">
    <property type="component" value="Unassembled WGS sequence"/>
</dbReference>
<evidence type="ECO:0000313" key="1">
    <source>
        <dbReference type="EMBL" id="RIH80005.1"/>
    </source>
</evidence>
<name>A0ABX9MTC5_9DEIN</name>
<gene>
    <name evidence="1" type="ORF">Mhypo_00872</name>
</gene>
<reference evidence="1 2" key="1">
    <citation type="submission" date="2018-08" db="EMBL/GenBank/DDBJ databases">
        <title>Meiothermus hypogaeus DSM 23238 genome sequencing project.</title>
        <authorList>
            <person name="Da Costa M.S."/>
            <person name="Albuquerque L."/>
            <person name="Raposo P."/>
            <person name="Froufe H.J.C."/>
            <person name="Barroso C.S."/>
            <person name="Egas C."/>
        </authorList>
    </citation>
    <scope>NUCLEOTIDE SEQUENCE [LARGE SCALE GENOMIC DNA]</scope>
    <source>
        <strain evidence="1 2">DSM 23238</strain>
    </source>
</reference>
<evidence type="ECO:0000313" key="2">
    <source>
        <dbReference type="Proteomes" id="UP000265443"/>
    </source>
</evidence>
<protein>
    <submittedName>
        <fullName evidence="1">Uncharacterized protein</fullName>
    </submittedName>
</protein>
<organism evidence="1 2">
    <name type="scientific">Meiothermus hypogaeus</name>
    <dbReference type="NCBI Taxonomy" id="884155"/>
    <lineage>
        <taxon>Bacteria</taxon>
        <taxon>Thermotogati</taxon>
        <taxon>Deinococcota</taxon>
        <taxon>Deinococci</taxon>
        <taxon>Thermales</taxon>
        <taxon>Thermaceae</taxon>
        <taxon>Meiothermus</taxon>
    </lineage>
</organism>
<dbReference type="EMBL" id="QWKY01000010">
    <property type="protein sequence ID" value="RIH80005.1"/>
    <property type="molecule type" value="Genomic_DNA"/>
</dbReference>
<proteinExistence type="predicted"/>